<reference evidence="2" key="1">
    <citation type="journal article" date="2020" name="Stud. Mycol.">
        <title>101 Dothideomycetes genomes: a test case for predicting lifestyles and emergence of pathogens.</title>
        <authorList>
            <person name="Haridas S."/>
            <person name="Albert R."/>
            <person name="Binder M."/>
            <person name="Bloem J."/>
            <person name="Labutti K."/>
            <person name="Salamov A."/>
            <person name="Andreopoulos B."/>
            <person name="Baker S."/>
            <person name="Barry K."/>
            <person name="Bills G."/>
            <person name="Bluhm B."/>
            <person name="Cannon C."/>
            <person name="Castanera R."/>
            <person name="Culley D."/>
            <person name="Daum C."/>
            <person name="Ezra D."/>
            <person name="Gonzalez J."/>
            <person name="Henrissat B."/>
            <person name="Kuo A."/>
            <person name="Liang C."/>
            <person name="Lipzen A."/>
            <person name="Lutzoni F."/>
            <person name="Magnuson J."/>
            <person name="Mondo S."/>
            <person name="Nolan M."/>
            <person name="Ohm R."/>
            <person name="Pangilinan J."/>
            <person name="Park H.-J."/>
            <person name="Ramirez L."/>
            <person name="Alfaro M."/>
            <person name="Sun H."/>
            <person name="Tritt A."/>
            <person name="Yoshinaga Y."/>
            <person name="Zwiers L.-H."/>
            <person name="Turgeon B."/>
            <person name="Goodwin S."/>
            <person name="Spatafora J."/>
            <person name="Crous P."/>
            <person name="Grigoriev I."/>
        </authorList>
    </citation>
    <scope>NUCLEOTIDE SEQUENCE</scope>
    <source>
        <strain evidence="2">CBS 133067</strain>
    </source>
</reference>
<gene>
    <name evidence="2" type="ORF">NA57DRAFT_65997</name>
</gene>
<evidence type="ECO:0000256" key="1">
    <source>
        <dbReference type="SAM" id="SignalP"/>
    </source>
</evidence>
<dbReference type="SUPFAM" id="SSF51126">
    <property type="entry name" value="Pectin lyase-like"/>
    <property type="match status" value="1"/>
</dbReference>
<dbReference type="EMBL" id="ML978126">
    <property type="protein sequence ID" value="KAF2098598.1"/>
    <property type="molecule type" value="Genomic_DNA"/>
</dbReference>
<dbReference type="AlphaFoldDB" id="A0A9P4IEM1"/>
<keyword evidence="1" id="KW-0732">Signal</keyword>
<dbReference type="PANTHER" id="PTHR36453">
    <property type="entry name" value="SECRETED PROTEIN-RELATED"/>
    <property type="match status" value="1"/>
</dbReference>
<feature type="chain" id="PRO_5040308190" evidence="1">
    <location>
        <begin position="21"/>
        <end position="950"/>
    </location>
</feature>
<evidence type="ECO:0000313" key="2">
    <source>
        <dbReference type="EMBL" id="KAF2098598.1"/>
    </source>
</evidence>
<dbReference type="PANTHER" id="PTHR36453:SF2">
    <property type="entry name" value="APPLE DOMAIN-CONTAINING PROTEIN"/>
    <property type="match status" value="1"/>
</dbReference>
<sequence length="950" mass="103202">MKLLRYLLLSFLSIQSTVHALDLYVSPNAASDGHQNTYDSLDEAQNAIRKIIKNGMTDDITVHIADGTYYLDSPLNLTTADSGQNGHTVFWRATGSNATISGGMKVTGWTKNDTSGIYHASVPKGTQSRNLFVNGWAAQYARVELNRTYFKGTNYTYDWDSPAYDWLMTTPGIAGAELRSLQSFTDHYAPIEAVGNRSLIMAQDTWKNQVVGWDTFLAPYADFGLWVQNALALLDEGGEYYLDSEKGIVYYMPLEGEDMATANTYLGLLEAIVVICGSSYDDPAHDIAFEKLNFAHSTWLRPGAYGYADQQTGGYIGQNVTYPEFEASREYWYQNPGAIQISAAHNIAFTGGTYTQLGAGGFGIGNDPNAHVSGLGLGAKNVTVSKGYFTQVMGNSIYAGGINIPAHHPNSSSMIVSGIHATKNIFYNTSSLFSSTVPIMFTYLQYSSISNNDISHTPYSGICLGYGWGMNDAGGSPLYVSFGTYKYQPMFETPTTLMNNVVHGNIIRDYGFSHTDLGAIYTLSRSPSTYITENYSLNTSWYGVYCDEGSNSYIILNNSFLGEWGNGFGWYNPNQPPSGSLNTGNLTLMDNFGLWEPGWDYTYAPNGTGYFNSTFHRNFVVGNLLQTKPEGQRVAYRAGIPPAERLGRPVSNPPISDAYLGLGFPSTTNGQLIATLWNFDDADFHVEDIKISTGSSQAKPVHLPSSVPADGVATATWDFEPDGCTLPFVSVRATYTNLRTKETKSITANSTAMGYLPLGGHWSTSSTWPASFGQSCKQVAIRTGGRNTNGTYDDWAAVYKPSVIASNGSVTANVLSVDPVVPGSMAGAAVRDSFENLTPPDDSRHVNATGYAATYVTARQGLVFAWDEGGNGYLTNSTTVTGLTPPLWVRVNVSGSLVSGYYSEDGSSWSQIGSTVRIPRNRTRTDAGVVANSRASFEYGTSVFDGIDFH</sequence>
<dbReference type="Gene3D" id="2.60.120.200">
    <property type="match status" value="1"/>
</dbReference>
<dbReference type="OrthoDB" id="10025010at2759"/>
<feature type="signal peptide" evidence="1">
    <location>
        <begin position="1"/>
        <end position="20"/>
    </location>
</feature>
<keyword evidence="3" id="KW-1185">Reference proteome</keyword>
<accession>A0A9P4IEM1</accession>
<dbReference type="InterPro" id="IPR011050">
    <property type="entry name" value="Pectin_lyase_fold/virulence"/>
</dbReference>
<name>A0A9P4IEM1_9PEZI</name>
<evidence type="ECO:0000313" key="3">
    <source>
        <dbReference type="Proteomes" id="UP000799772"/>
    </source>
</evidence>
<protein>
    <submittedName>
        <fullName evidence="2">Uncharacterized protein</fullName>
    </submittedName>
</protein>
<organism evidence="2 3">
    <name type="scientific">Rhizodiscina lignyota</name>
    <dbReference type="NCBI Taxonomy" id="1504668"/>
    <lineage>
        <taxon>Eukaryota</taxon>
        <taxon>Fungi</taxon>
        <taxon>Dikarya</taxon>
        <taxon>Ascomycota</taxon>
        <taxon>Pezizomycotina</taxon>
        <taxon>Dothideomycetes</taxon>
        <taxon>Pleosporomycetidae</taxon>
        <taxon>Aulographales</taxon>
        <taxon>Rhizodiscinaceae</taxon>
        <taxon>Rhizodiscina</taxon>
    </lineage>
</organism>
<comment type="caution">
    <text evidence="2">The sequence shown here is derived from an EMBL/GenBank/DDBJ whole genome shotgun (WGS) entry which is preliminary data.</text>
</comment>
<dbReference type="Proteomes" id="UP000799772">
    <property type="component" value="Unassembled WGS sequence"/>
</dbReference>
<proteinExistence type="predicted"/>